<keyword evidence="3" id="KW-1185">Reference proteome</keyword>
<name>A0A7T8GVG2_CALRO</name>
<gene>
    <name evidence="2" type="ORF">FKW44_019176</name>
</gene>
<feature type="non-terminal residue" evidence="2">
    <location>
        <position position="61"/>
    </location>
</feature>
<dbReference type="Proteomes" id="UP000595437">
    <property type="component" value="Chromosome 13"/>
</dbReference>
<evidence type="ECO:0000313" key="3">
    <source>
        <dbReference type="Proteomes" id="UP000595437"/>
    </source>
</evidence>
<dbReference type="OrthoDB" id="433501at2759"/>
<dbReference type="EMBL" id="CP045902">
    <property type="protein sequence ID" value="QQP38569.1"/>
    <property type="molecule type" value="Genomic_DNA"/>
</dbReference>
<dbReference type="AlphaFoldDB" id="A0A7T8GVG2"/>
<proteinExistence type="predicted"/>
<organism evidence="2 3">
    <name type="scientific">Caligus rogercresseyi</name>
    <name type="common">Sea louse</name>
    <dbReference type="NCBI Taxonomy" id="217165"/>
    <lineage>
        <taxon>Eukaryota</taxon>
        <taxon>Metazoa</taxon>
        <taxon>Ecdysozoa</taxon>
        <taxon>Arthropoda</taxon>
        <taxon>Crustacea</taxon>
        <taxon>Multicrustacea</taxon>
        <taxon>Hexanauplia</taxon>
        <taxon>Copepoda</taxon>
        <taxon>Siphonostomatoida</taxon>
        <taxon>Caligidae</taxon>
        <taxon>Caligus</taxon>
    </lineage>
</organism>
<feature type="region of interest" description="Disordered" evidence="1">
    <location>
        <begin position="28"/>
        <end position="61"/>
    </location>
</feature>
<reference evidence="3" key="1">
    <citation type="submission" date="2021-01" db="EMBL/GenBank/DDBJ databases">
        <title>Caligus Genome Assembly.</title>
        <authorList>
            <person name="Gallardo-Escarate C."/>
        </authorList>
    </citation>
    <scope>NUCLEOTIDE SEQUENCE [LARGE SCALE GENOMIC DNA]</scope>
</reference>
<evidence type="ECO:0000313" key="2">
    <source>
        <dbReference type="EMBL" id="QQP38569.1"/>
    </source>
</evidence>
<evidence type="ECO:0000256" key="1">
    <source>
        <dbReference type="SAM" id="MobiDB-lite"/>
    </source>
</evidence>
<accession>A0A7T8GVG2</accession>
<protein>
    <submittedName>
        <fullName evidence="2">Leucinerich repeatcontaining protein 56like</fullName>
    </submittedName>
</protein>
<sequence>MRETNGNFTYELFIDFEEELENLLRPEGCSKTNNNNSSSNRGLRYNSDGTLDCEDVNRSAL</sequence>